<comment type="caution">
    <text evidence="3">The sequence shown here is derived from an EMBL/GenBank/DDBJ whole genome shotgun (WGS) entry which is preliminary data.</text>
</comment>
<evidence type="ECO:0000313" key="3">
    <source>
        <dbReference type="EMBL" id="GKX57071.1"/>
    </source>
</evidence>
<evidence type="ECO:0000259" key="2">
    <source>
        <dbReference type="Pfam" id="PF13649"/>
    </source>
</evidence>
<dbReference type="RefSeq" id="WP_036024103.1">
    <property type="nucleotide sequence ID" value="NZ_BRLH01000011.1"/>
</dbReference>
<keyword evidence="4" id="KW-1185">Reference proteome</keyword>
<organism evidence="3 4">
    <name type="scientific">Leminorella grimontii</name>
    <dbReference type="NCBI Taxonomy" id="82981"/>
    <lineage>
        <taxon>Bacteria</taxon>
        <taxon>Pseudomonadati</taxon>
        <taxon>Pseudomonadota</taxon>
        <taxon>Gammaproteobacteria</taxon>
        <taxon>Enterobacterales</taxon>
        <taxon>Budviciaceae</taxon>
        <taxon>Leminorella</taxon>
    </lineage>
</organism>
<dbReference type="GO" id="GO:0008168">
    <property type="term" value="F:methyltransferase activity"/>
    <property type="evidence" value="ECO:0007669"/>
    <property type="project" value="UniProtKB-KW"/>
</dbReference>
<gene>
    <name evidence="3" type="ORF">SOASR030_31830</name>
</gene>
<proteinExistence type="predicted"/>
<dbReference type="Pfam" id="PF13649">
    <property type="entry name" value="Methyltransf_25"/>
    <property type="match status" value="1"/>
</dbReference>
<dbReference type="InterPro" id="IPR041698">
    <property type="entry name" value="Methyltransf_25"/>
</dbReference>
<reference evidence="3" key="1">
    <citation type="submission" date="2022-06" db="EMBL/GenBank/DDBJ databases">
        <title>Draft genome sequences of Leminorella grimontii str. JCM5902.</title>
        <authorList>
            <person name="Wakabayashi Y."/>
            <person name="Kojima K."/>
        </authorList>
    </citation>
    <scope>NUCLEOTIDE SEQUENCE</scope>
    <source>
        <strain evidence="3">JCM 5902</strain>
    </source>
</reference>
<dbReference type="SUPFAM" id="SSF53335">
    <property type="entry name" value="S-adenosyl-L-methionine-dependent methyltransferases"/>
    <property type="match status" value="1"/>
</dbReference>
<protein>
    <submittedName>
        <fullName evidence="3">Methyltransferase</fullName>
    </submittedName>
</protein>
<dbReference type="CDD" id="cd02440">
    <property type="entry name" value="AdoMet_MTases"/>
    <property type="match status" value="1"/>
</dbReference>
<dbReference type="AlphaFoldDB" id="A0AAV5N4N4"/>
<dbReference type="InterPro" id="IPR029063">
    <property type="entry name" value="SAM-dependent_MTases_sf"/>
</dbReference>
<feature type="domain" description="Methyltransferase" evidence="2">
    <location>
        <begin position="69"/>
        <end position="163"/>
    </location>
</feature>
<dbReference type="PANTHER" id="PTHR43861">
    <property type="entry name" value="TRANS-ACONITATE 2-METHYLTRANSFERASE-RELATED"/>
    <property type="match status" value="1"/>
</dbReference>
<dbReference type="EMBL" id="BRLH01000011">
    <property type="protein sequence ID" value="GKX57071.1"/>
    <property type="molecule type" value="Genomic_DNA"/>
</dbReference>
<evidence type="ECO:0000313" key="4">
    <source>
        <dbReference type="Proteomes" id="UP001058124"/>
    </source>
</evidence>
<keyword evidence="3" id="KW-0489">Methyltransferase</keyword>
<dbReference type="GO" id="GO:0032259">
    <property type="term" value="P:methylation"/>
    <property type="evidence" value="ECO:0007669"/>
    <property type="project" value="UniProtKB-KW"/>
</dbReference>
<sequence length="280" mass="31926">MTLSKLIHRKIPLTADVGSGKIPWNEPEFSARMLNNHLSQEHDWASRRGELIERHVEWIAQRLAKKARILDLGCGPGLYLQMLARKGYQCSGVDFSPAAIDYAQKRAKEETLAIDYCCEDVRTFSPVGNYDFIMMTFGELNVFSRDDATRLVNGAASWLAPNGQMLIEVHSWEEVRRQGLRPSTWETLSTGLFSERPHLLLTESAWDEQKAVASTAWWTIDACAETSFFTSHMQAWRNDEYLEMLKSAGLEDVFQLKDTEWPVGQAFDNGLFVLCGRTRK</sequence>
<dbReference type="Gene3D" id="3.40.50.150">
    <property type="entry name" value="Vaccinia Virus protein VP39"/>
    <property type="match status" value="1"/>
</dbReference>
<accession>A0AAV5N4N4</accession>
<dbReference type="Proteomes" id="UP001058124">
    <property type="component" value="Unassembled WGS sequence"/>
</dbReference>
<name>A0AAV5N4N4_9GAMM</name>
<keyword evidence="1" id="KW-0808">Transferase</keyword>
<evidence type="ECO:0000256" key="1">
    <source>
        <dbReference type="ARBA" id="ARBA00022679"/>
    </source>
</evidence>